<dbReference type="NCBIfam" id="TIGR04285">
    <property type="entry name" value="nucleoid_noc"/>
    <property type="match status" value="1"/>
</dbReference>
<reference evidence="9 10" key="1">
    <citation type="journal article" date="2015" name="Genome Announc.">
        <title>Expanding the biotechnology potential of lactobacilli through comparative genomics of 213 strains and associated genera.</title>
        <authorList>
            <person name="Sun Z."/>
            <person name="Harris H.M."/>
            <person name="McCann A."/>
            <person name="Guo C."/>
            <person name="Argimon S."/>
            <person name="Zhang W."/>
            <person name="Yang X."/>
            <person name="Jeffery I.B."/>
            <person name="Cooney J.C."/>
            <person name="Kagawa T.F."/>
            <person name="Liu W."/>
            <person name="Song Y."/>
            <person name="Salvetti E."/>
            <person name="Wrobel A."/>
            <person name="Rasinkangas P."/>
            <person name="Parkhill J."/>
            <person name="Rea M.C."/>
            <person name="O'Sullivan O."/>
            <person name="Ritari J."/>
            <person name="Douillard F.P."/>
            <person name="Paul Ross R."/>
            <person name="Yang R."/>
            <person name="Briner A.E."/>
            <person name="Felis G.E."/>
            <person name="de Vos W.M."/>
            <person name="Barrangou R."/>
            <person name="Klaenhammer T.R."/>
            <person name="Caufield P.W."/>
            <person name="Cui Y."/>
            <person name="Zhang H."/>
            <person name="O'Toole P.W."/>
        </authorList>
    </citation>
    <scope>NUCLEOTIDE SEQUENCE [LARGE SCALE GENOMIC DNA]</scope>
    <source>
        <strain evidence="9 10">DSM 20444</strain>
    </source>
</reference>
<dbReference type="GO" id="GO:0007059">
    <property type="term" value="P:chromosome segregation"/>
    <property type="evidence" value="ECO:0007669"/>
    <property type="project" value="TreeGrafter"/>
</dbReference>
<dbReference type="GO" id="GO:0000917">
    <property type="term" value="P:division septum assembly"/>
    <property type="evidence" value="ECO:0007669"/>
    <property type="project" value="UniProtKB-KW"/>
</dbReference>
<dbReference type="OrthoDB" id="9802051at2"/>
<evidence type="ECO:0000313" key="9">
    <source>
        <dbReference type="EMBL" id="KRN11084.1"/>
    </source>
</evidence>
<comment type="similarity">
    <text evidence="2">Belongs to the ParB family.</text>
</comment>
<dbReference type="InterPro" id="IPR003115">
    <property type="entry name" value="ParB_N"/>
</dbReference>
<dbReference type="PROSITE" id="PS50943">
    <property type="entry name" value="HTH_CROC1"/>
    <property type="match status" value="1"/>
</dbReference>
<dbReference type="GO" id="GO:0005694">
    <property type="term" value="C:chromosome"/>
    <property type="evidence" value="ECO:0007669"/>
    <property type="project" value="TreeGrafter"/>
</dbReference>
<keyword evidence="10" id="KW-1185">Reference proteome</keyword>
<evidence type="ECO:0000256" key="7">
    <source>
        <dbReference type="ARBA" id="ARBA00023306"/>
    </source>
</evidence>
<dbReference type="RefSeq" id="WP_010078084.1">
    <property type="nucleotide sequence ID" value="NZ_AYYH01000004.1"/>
</dbReference>
<dbReference type="Gene3D" id="1.10.10.2830">
    <property type="match status" value="1"/>
</dbReference>
<feature type="domain" description="HTH cro/C1-type" evidence="8">
    <location>
        <begin position="125"/>
        <end position="151"/>
    </location>
</feature>
<evidence type="ECO:0000256" key="2">
    <source>
        <dbReference type="ARBA" id="ARBA00006295"/>
    </source>
</evidence>
<dbReference type="InterPro" id="IPR004437">
    <property type="entry name" value="ParB/RepB/Spo0J"/>
</dbReference>
<dbReference type="EMBL" id="AYYH01000004">
    <property type="protein sequence ID" value="KRN11084.1"/>
    <property type="molecule type" value="Genomic_DNA"/>
</dbReference>
<dbReference type="Pfam" id="PF17762">
    <property type="entry name" value="HTH_ParB"/>
    <property type="match status" value="1"/>
</dbReference>
<proteinExistence type="inferred from homology"/>
<keyword evidence="5 9" id="KW-0238">DNA-binding</keyword>
<dbReference type="GO" id="GO:0009295">
    <property type="term" value="C:nucleoid"/>
    <property type="evidence" value="ECO:0007669"/>
    <property type="project" value="UniProtKB-SubCell"/>
</dbReference>
<dbReference type="AlphaFoldDB" id="A0A0R2EES1"/>
<dbReference type="InterPro" id="IPR036086">
    <property type="entry name" value="ParB/Sulfiredoxin_sf"/>
</dbReference>
<dbReference type="NCBIfam" id="TIGR00180">
    <property type="entry name" value="parB_part"/>
    <property type="match status" value="1"/>
</dbReference>
<evidence type="ECO:0000256" key="5">
    <source>
        <dbReference type="ARBA" id="ARBA00023125"/>
    </source>
</evidence>
<dbReference type="CDD" id="cd16393">
    <property type="entry name" value="SPO0J_N"/>
    <property type="match status" value="1"/>
</dbReference>
<evidence type="ECO:0000256" key="4">
    <source>
        <dbReference type="ARBA" id="ARBA00022618"/>
    </source>
</evidence>
<dbReference type="SUPFAM" id="SSF110849">
    <property type="entry name" value="ParB/Sulfiredoxin"/>
    <property type="match status" value="1"/>
</dbReference>
<evidence type="ECO:0000256" key="3">
    <source>
        <dbReference type="ARBA" id="ARBA00022490"/>
    </source>
</evidence>
<accession>A0A0R2EES1</accession>
<sequence length="284" mass="32910">MAFSFWNKDKKPEVQTQSVREIELSQIVPNRFQPRKVFEEEKIVELANTIRDHGLLQPIIVREFQENKFEIIAGERRFRAVSLLQWNKIPAIVKKMTDTEAASLAVIENLQREGLTAIEEAKAYRELMKLNKLTQIELAKALGKSQSFVANKLRLLKLAPYVQRVIMQRKILERHGRSVLSLNDEKQVAIIKRVIDNQLTVKETEALVLKELEKEEKTTANNTIKKPRRNKALHDTRIAVNTIKKSVKLIKENGMKVKTHEEDVPGFHRIVIDIPVDKEQQDNK</sequence>
<dbReference type="Gene3D" id="3.90.1530.30">
    <property type="match status" value="1"/>
</dbReference>
<dbReference type="FunFam" id="1.10.10.2830:FF:000001">
    <property type="entry name" value="Chromosome partitioning protein ParB"/>
    <property type="match status" value="1"/>
</dbReference>
<evidence type="ECO:0000256" key="1">
    <source>
        <dbReference type="ARBA" id="ARBA00004453"/>
    </source>
</evidence>
<dbReference type="PANTHER" id="PTHR33375">
    <property type="entry name" value="CHROMOSOME-PARTITIONING PROTEIN PARB-RELATED"/>
    <property type="match status" value="1"/>
</dbReference>
<evidence type="ECO:0000256" key="6">
    <source>
        <dbReference type="ARBA" id="ARBA00023210"/>
    </source>
</evidence>
<dbReference type="InterPro" id="IPR041468">
    <property type="entry name" value="HTH_ParB/Spo0J"/>
</dbReference>
<dbReference type="SMART" id="SM00470">
    <property type="entry name" value="ParB"/>
    <property type="match status" value="1"/>
</dbReference>
<dbReference type="InterPro" id="IPR023705">
    <property type="entry name" value="Nucleoid_occlusion_protein"/>
</dbReference>
<dbReference type="GeneID" id="98317309"/>
<keyword evidence="4" id="KW-0132">Cell division</keyword>
<dbReference type="FunFam" id="3.90.1530.30:FF:000001">
    <property type="entry name" value="Chromosome partitioning protein ParB"/>
    <property type="match status" value="1"/>
</dbReference>
<name>A0A0R2EES1_9LACO</name>
<dbReference type="Proteomes" id="UP000050898">
    <property type="component" value="Unassembled WGS sequence"/>
</dbReference>
<evidence type="ECO:0000259" key="8">
    <source>
        <dbReference type="PROSITE" id="PS50943"/>
    </source>
</evidence>
<dbReference type="InterPro" id="IPR001387">
    <property type="entry name" value="Cro/C1-type_HTH"/>
</dbReference>
<keyword evidence="6" id="KW-0717">Septation</keyword>
<protein>
    <submittedName>
        <fullName evidence="9">Chromosome partitioning protein, DNA-binding protein</fullName>
    </submittedName>
</protein>
<dbReference type="PANTHER" id="PTHR33375:SF8">
    <property type="entry name" value="NUCLEOID OCCLUSION PROTEIN"/>
    <property type="match status" value="1"/>
</dbReference>
<dbReference type="PATRIC" id="fig|1046596.6.peg.1658"/>
<dbReference type="GO" id="GO:0045881">
    <property type="term" value="P:positive regulation of sporulation resulting in formation of a cellular spore"/>
    <property type="evidence" value="ECO:0007669"/>
    <property type="project" value="TreeGrafter"/>
</dbReference>
<keyword evidence="7" id="KW-0131">Cell cycle</keyword>
<dbReference type="GO" id="GO:0003677">
    <property type="term" value="F:DNA binding"/>
    <property type="evidence" value="ECO:0007669"/>
    <property type="project" value="UniProtKB-KW"/>
</dbReference>
<gene>
    <name evidence="9" type="ORF">FD00_GL001573</name>
</gene>
<comment type="subcellular location">
    <subcellularLocation>
        <location evidence="1">Cytoplasm</location>
        <location evidence="1">Nucleoid</location>
    </subcellularLocation>
</comment>
<organism evidence="9 10">
    <name type="scientific">Liquorilactobacillus mali KCTC 3596 = DSM 20444</name>
    <dbReference type="NCBI Taxonomy" id="1046596"/>
    <lineage>
        <taxon>Bacteria</taxon>
        <taxon>Bacillati</taxon>
        <taxon>Bacillota</taxon>
        <taxon>Bacilli</taxon>
        <taxon>Lactobacillales</taxon>
        <taxon>Lactobacillaceae</taxon>
        <taxon>Liquorilactobacillus</taxon>
    </lineage>
</organism>
<comment type="caution">
    <text evidence="9">The sequence shown here is derived from an EMBL/GenBank/DDBJ whole genome shotgun (WGS) entry which is preliminary data.</text>
</comment>
<dbReference type="InterPro" id="IPR050336">
    <property type="entry name" value="Chromosome_partition/occlusion"/>
</dbReference>
<dbReference type="Pfam" id="PF02195">
    <property type="entry name" value="ParB_N"/>
    <property type="match status" value="1"/>
</dbReference>
<keyword evidence="3" id="KW-0963">Cytoplasm</keyword>
<evidence type="ECO:0000313" key="10">
    <source>
        <dbReference type="Proteomes" id="UP000050898"/>
    </source>
</evidence>